<dbReference type="GO" id="GO:0008299">
    <property type="term" value="P:isoprenoid biosynthetic process"/>
    <property type="evidence" value="ECO:0007669"/>
    <property type="project" value="UniProtKB-UniRule"/>
</dbReference>
<comment type="subcellular location">
    <subcellularLocation>
        <location evidence="2">Membrane</location>
        <topology evidence="2">Multi-pass membrane protein</topology>
    </subcellularLocation>
    <subcellularLocation>
        <location evidence="9">Mitochondrion inner membrane</location>
        <topology evidence="9">Multi-pass membrane protein</topology>
        <orientation evidence="9">Matrix side</orientation>
    </subcellularLocation>
</comment>
<keyword evidence="9" id="KW-0831">Ubiquinone biosynthesis</keyword>
<dbReference type="HAMAP" id="MF_01635">
    <property type="entry name" value="UbiA"/>
    <property type="match status" value="1"/>
</dbReference>
<dbReference type="PANTHER" id="PTHR11048">
    <property type="entry name" value="PRENYLTRANSFERASES"/>
    <property type="match status" value="1"/>
</dbReference>
<evidence type="ECO:0000256" key="4">
    <source>
        <dbReference type="ARBA" id="ARBA00005985"/>
    </source>
</evidence>
<feature type="transmembrane region" description="Helical" evidence="9">
    <location>
        <begin position="362"/>
        <end position="383"/>
    </location>
</feature>
<dbReference type="PROSITE" id="PS00943">
    <property type="entry name" value="UBIA"/>
    <property type="match status" value="1"/>
</dbReference>
<reference evidence="10" key="1">
    <citation type="journal article" date="2013" name="PLoS ONE">
        <title>Biosynthesis of vitamins and cofactors in bacterium-harbouring trypanosomatids depends on the symbiotic association as revealed by genomic analyses.</title>
        <authorList>
            <person name="Klein C.C."/>
            <person name="Alves J.M."/>
            <person name="Serrano M.G."/>
            <person name="Buck G.A."/>
            <person name="Vasconcelos A.T."/>
            <person name="Sagot M.F."/>
            <person name="Teixeira M.M."/>
            <person name="Camargo E.P."/>
            <person name="Motta M.C."/>
        </authorList>
    </citation>
    <scope>NUCLEOTIDE SEQUENCE</scope>
    <source>
        <strain evidence="10">TCC001E</strain>
    </source>
</reference>
<dbReference type="InterPro" id="IPR044878">
    <property type="entry name" value="UbiA_sf"/>
</dbReference>
<keyword evidence="7 9" id="KW-1133">Transmembrane helix</keyword>
<evidence type="ECO:0000256" key="9">
    <source>
        <dbReference type="HAMAP-Rule" id="MF_03189"/>
    </source>
</evidence>
<name>T1YTE4_HERMU</name>
<comment type="catalytic activity">
    <reaction evidence="9">
        <text>an all-trans-polyprenyl diphosphate + 4-hydroxybenzoate = a 4-hydroxy-3-(all-trans-polyprenyl)benzoate + diphosphate</text>
        <dbReference type="Rhea" id="RHEA:44504"/>
        <dbReference type="Rhea" id="RHEA-COMP:9514"/>
        <dbReference type="Rhea" id="RHEA-COMP:9564"/>
        <dbReference type="ChEBI" id="CHEBI:17879"/>
        <dbReference type="ChEBI" id="CHEBI:33019"/>
        <dbReference type="ChEBI" id="CHEBI:58914"/>
        <dbReference type="ChEBI" id="CHEBI:78396"/>
        <dbReference type="EC" id="2.5.1.39"/>
    </reaction>
</comment>
<proteinExistence type="inferred from homology"/>
<dbReference type="GO" id="GO:0006744">
    <property type="term" value="P:ubiquinone biosynthetic process"/>
    <property type="evidence" value="ECO:0007669"/>
    <property type="project" value="UniProtKB-UniRule"/>
</dbReference>
<feature type="transmembrane region" description="Helical" evidence="9">
    <location>
        <begin position="303"/>
        <end position="323"/>
    </location>
</feature>
<comment type="pathway">
    <text evidence="9">Cofactor biosynthesis; ubiquinone biosynthesis.</text>
</comment>
<protein>
    <recommendedName>
        <fullName evidence="9">4-hydroxybenzoate polyprenyltransferase, mitochondrial</fullName>
        <shortName evidence="9">4-HB polyprenyltransferase</shortName>
        <ecNumber evidence="9">2.5.1.39</ecNumber>
    </recommendedName>
    <alternativeName>
        <fullName evidence="9">Para-hydroxybenzoate--polyprenyltransferase</fullName>
        <shortName evidence="9">PHB:PPT</shortName>
        <shortName evidence="9">PHB:polyprenyltransferase</shortName>
    </alternativeName>
</protein>
<dbReference type="InterPro" id="IPR000537">
    <property type="entry name" value="UbiA_prenyltransferase"/>
</dbReference>
<dbReference type="CDD" id="cd13959">
    <property type="entry name" value="PT_UbiA_COQ2"/>
    <property type="match status" value="1"/>
</dbReference>
<keyword evidence="9" id="KW-0999">Mitochondrion inner membrane</keyword>
<dbReference type="PANTHER" id="PTHR11048:SF28">
    <property type="entry name" value="4-HYDROXYBENZOATE POLYPRENYLTRANSFERASE, MITOCHONDRIAL"/>
    <property type="match status" value="1"/>
</dbReference>
<evidence type="ECO:0000256" key="8">
    <source>
        <dbReference type="ARBA" id="ARBA00023136"/>
    </source>
</evidence>
<evidence type="ECO:0000256" key="1">
    <source>
        <dbReference type="ARBA" id="ARBA00001946"/>
    </source>
</evidence>
<evidence type="ECO:0000256" key="7">
    <source>
        <dbReference type="ARBA" id="ARBA00022989"/>
    </source>
</evidence>
<dbReference type="InterPro" id="IPR039653">
    <property type="entry name" value="Prenyltransferase"/>
</dbReference>
<comment type="cofactor">
    <cofactor evidence="1 9">
        <name>Mg(2+)</name>
        <dbReference type="ChEBI" id="CHEBI:18420"/>
    </cofactor>
</comment>
<evidence type="ECO:0000256" key="6">
    <source>
        <dbReference type="ARBA" id="ARBA00022692"/>
    </source>
</evidence>
<dbReference type="UniPathway" id="UPA00232"/>
<dbReference type="GO" id="GO:0005743">
    <property type="term" value="C:mitochondrial inner membrane"/>
    <property type="evidence" value="ECO:0007669"/>
    <property type="project" value="UniProtKB-SubCell"/>
</dbReference>
<comment type="pathway">
    <text evidence="3">Secondary metabolite biosynthesis.</text>
</comment>
<dbReference type="InterPro" id="IPR006370">
    <property type="entry name" value="HB_polyprenyltransferase-like"/>
</dbReference>
<keyword evidence="6 9" id="KW-0812">Transmembrane</keyword>
<keyword evidence="8 9" id="KW-0472">Membrane</keyword>
<feature type="transmembrane region" description="Helical" evidence="9">
    <location>
        <begin position="202"/>
        <end position="222"/>
    </location>
</feature>
<dbReference type="NCBIfam" id="TIGR01474">
    <property type="entry name" value="ubiA_proteo"/>
    <property type="match status" value="1"/>
</dbReference>
<keyword evidence="9" id="KW-0496">Mitochondrion</keyword>
<sequence>MLRHTFLLQKVTRSWTKSSISAASAHFPESVRAVDPASQRDASTTAKERRVWTLNETRGTGGLKSTQPPAPVAPPKLLRKPIEKIKLYADLVRFDRPVGWQLLVIPCFWGSSLAVTKALVYEGADPLVLCAPFIPIHLFVYFIVGAYAMRSVGCIVNDMWDRKYDRLVERTAQRPLACGSVTMAEASAVLCAHLTLGGIVALSLSPAALTAALAITPVWIIYPFMKRVTHIPQLTLGLCFNWGIFVGYAAVLGRVDLAVCLPVYLGAVVWTILYDTIYAYQDREDDLKCGVKSTAIWFGDRKYFLDLMIAPVTVGLLVTGAMVAQSLPYYIGVLMCMYRLHTIIDDVNIYDRWSCARGFKRNVNLGMLIFLAMILGNAVWAYASEHEAEKDANTNTVDGIEAPLLQHLLMSNKAEPRLYDASSFNGFDRAVHPVFVQAEAAKARGETEPPAIPAWMRREYFGDNMSVILRTVGCSEEQVDSFLKWWYSMTDHYNMFSKLQL</sequence>
<accession>T1YTE4</accession>
<feature type="transmembrane region" description="Helical" evidence="9">
    <location>
        <begin position="261"/>
        <end position="280"/>
    </location>
</feature>
<comment type="function">
    <text evidence="9">Catalyzes the prenylation of para-hydroxybenzoate (PHB) with an all-trans polyprenyl group. Mediates the second step in the final reaction sequence of coenzyme Q (CoQ) biosynthesis, which is the condensation of the polyisoprenoid side chain with PHB, generating the first membrane-bound Q intermediate.</text>
</comment>
<dbReference type="Gene3D" id="1.10.357.140">
    <property type="entry name" value="UbiA prenyltransferase"/>
    <property type="match status" value="1"/>
</dbReference>
<feature type="transmembrane region" description="Helical" evidence="9">
    <location>
        <begin position="102"/>
        <end position="121"/>
    </location>
</feature>
<keyword evidence="5 9" id="KW-0808">Transferase</keyword>
<dbReference type="InterPro" id="IPR030470">
    <property type="entry name" value="UbiA_prenylTrfase_CS"/>
</dbReference>
<dbReference type="EC" id="2.5.1.39" evidence="9"/>
<dbReference type="Pfam" id="PF01040">
    <property type="entry name" value="UbiA"/>
    <property type="match status" value="1"/>
</dbReference>
<dbReference type="FunFam" id="1.10.357.140:FF:000008">
    <property type="entry name" value="4-hydroxybenzoate octaprenyltransferase"/>
    <property type="match status" value="1"/>
</dbReference>
<organism evidence="10">
    <name type="scientific">Herpetomonas muscarum</name>
    <dbReference type="NCBI Taxonomy" id="5718"/>
    <lineage>
        <taxon>Eukaryota</taxon>
        <taxon>Discoba</taxon>
        <taxon>Euglenozoa</taxon>
        <taxon>Kinetoplastea</taxon>
        <taxon>Metakinetoplastina</taxon>
        <taxon>Trypanosomatida</taxon>
        <taxon>Trypanosomatidae</taxon>
        <taxon>Herpetomonas</taxon>
    </lineage>
</organism>
<evidence type="ECO:0000256" key="5">
    <source>
        <dbReference type="ARBA" id="ARBA00022679"/>
    </source>
</evidence>
<dbReference type="EMBL" id="KF160211">
    <property type="protein sequence ID" value="AGU68177.1"/>
    <property type="molecule type" value="Genomic_DNA"/>
</dbReference>
<feature type="transmembrane region" description="Helical" evidence="9">
    <location>
        <begin position="234"/>
        <end position="255"/>
    </location>
</feature>
<feature type="transmembrane region" description="Helical" evidence="9">
    <location>
        <begin position="133"/>
        <end position="156"/>
    </location>
</feature>
<dbReference type="AlphaFoldDB" id="T1YTE4"/>
<evidence type="ECO:0000256" key="3">
    <source>
        <dbReference type="ARBA" id="ARBA00005179"/>
    </source>
</evidence>
<comment type="similarity">
    <text evidence="4 9">Belongs to the UbiA prenyltransferase family.</text>
</comment>
<evidence type="ECO:0000256" key="2">
    <source>
        <dbReference type="ARBA" id="ARBA00004141"/>
    </source>
</evidence>
<dbReference type="GO" id="GO:0008412">
    <property type="term" value="F:4-hydroxybenzoate polyprenyltransferase activity"/>
    <property type="evidence" value="ECO:0007669"/>
    <property type="project" value="UniProtKB-EC"/>
</dbReference>
<evidence type="ECO:0000313" key="10">
    <source>
        <dbReference type="EMBL" id="AGU68177.1"/>
    </source>
</evidence>
<keyword evidence="9" id="KW-0414">Isoprene biosynthesis</keyword>